<reference evidence="3" key="1">
    <citation type="journal article" date="2019" name="Nat. Commun.">
        <title>Genome-wide association mapping of date palm fruit traits.</title>
        <authorList>
            <person name="Hazzouri K.M."/>
            <person name="Gros-Balthazard M."/>
            <person name="Flowers J.M."/>
            <person name="Copetti D."/>
            <person name="Lemansour A."/>
            <person name="Lebrun M."/>
            <person name="Masmoudi K."/>
            <person name="Ferrand S."/>
            <person name="Dhar M.I."/>
            <person name="Fresquez Z.A."/>
            <person name="Rosas U."/>
            <person name="Zhang J."/>
            <person name="Talag J."/>
            <person name="Lee S."/>
            <person name="Kudrna D."/>
            <person name="Powell R.F."/>
            <person name="Leitch I.J."/>
            <person name="Krueger R.R."/>
            <person name="Wing R.A."/>
            <person name="Amiri K.M.A."/>
            <person name="Purugganan M.D."/>
        </authorList>
    </citation>
    <scope>NUCLEOTIDE SEQUENCE [LARGE SCALE GENOMIC DNA]</scope>
    <source>
        <strain evidence="3">cv. Khalas</strain>
    </source>
</reference>
<dbReference type="Gene3D" id="3.40.50.300">
    <property type="entry name" value="P-loop containing nucleotide triphosphate hydrolases"/>
    <property type="match status" value="1"/>
</dbReference>
<name>A0A8B8J6E2_PHODC</name>
<comment type="similarity">
    <text evidence="2">Belongs to the ELP6 family.</text>
</comment>
<dbReference type="InterPro" id="IPR027417">
    <property type="entry name" value="P-loop_NTPase"/>
</dbReference>
<keyword evidence="3" id="KW-1185">Reference proteome</keyword>
<dbReference type="GO" id="GO:0002098">
    <property type="term" value="P:tRNA wobble uridine modification"/>
    <property type="evidence" value="ECO:0007669"/>
    <property type="project" value="InterPro"/>
</dbReference>
<dbReference type="Pfam" id="PF09807">
    <property type="entry name" value="ELP6"/>
    <property type="match status" value="1"/>
</dbReference>
<evidence type="ECO:0000256" key="1">
    <source>
        <dbReference type="ARBA" id="ARBA00005043"/>
    </source>
</evidence>
<dbReference type="CDD" id="cd19495">
    <property type="entry name" value="Elp6"/>
    <property type="match status" value="1"/>
</dbReference>
<comment type="pathway">
    <text evidence="1">tRNA modification; 5-methoxycarbonylmethyl-2-thiouridine-tRNA biosynthesis.</text>
</comment>
<dbReference type="Proteomes" id="UP000228380">
    <property type="component" value="Chromosome 3"/>
</dbReference>
<gene>
    <name evidence="4" type="primary">LOC103709091</name>
</gene>
<proteinExistence type="inferred from homology"/>
<evidence type="ECO:0000313" key="3">
    <source>
        <dbReference type="Proteomes" id="UP000228380"/>
    </source>
</evidence>
<dbReference type="UniPathway" id="UPA00988"/>
<dbReference type="AlphaFoldDB" id="A0A8B8J6E2"/>
<accession>A0A8B8J6E2</accession>
<dbReference type="GO" id="GO:0033588">
    <property type="term" value="C:elongator holoenzyme complex"/>
    <property type="evidence" value="ECO:0007669"/>
    <property type="project" value="InterPro"/>
</dbReference>
<dbReference type="KEGG" id="pda:103709091"/>
<evidence type="ECO:0000256" key="2">
    <source>
        <dbReference type="ARBA" id="ARBA00008837"/>
    </source>
</evidence>
<dbReference type="PANTHER" id="PTHR16184:SF6">
    <property type="entry name" value="ELONGATOR COMPLEX PROTEIN 6"/>
    <property type="match status" value="1"/>
</dbReference>
<sequence length="276" mass="30512">MRGFARRERERGDMNPPSNLLDEALGLGHGGAIAALPAGRVVLVEDCVETSGAFVLHHLLKRALSAGEGGGDVLFLALAQPFSHYDRVLRKLGCSLSVQRNNNKLHFFDMLKLEFPGLTGGNDIESGFVGLYSKIQRAIEARRSKEYSRGCITIMIDDLSLLEIAACGSIDCVLDFLYYCISLTAELDCSLVILNHEDIYSSEEAPRFLSHLEYLADIVIKTEPLSTGLSADVHGQLTIFNKGTSSRHGHSMNKIHNFHFKVKENGVEYFYPGSQY</sequence>
<organism evidence="3 4">
    <name type="scientific">Phoenix dactylifera</name>
    <name type="common">Date palm</name>
    <dbReference type="NCBI Taxonomy" id="42345"/>
    <lineage>
        <taxon>Eukaryota</taxon>
        <taxon>Viridiplantae</taxon>
        <taxon>Streptophyta</taxon>
        <taxon>Embryophyta</taxon>
        <taxon>Tracheophyta</taxon>
        <taxon>Spermatophyta</taxon>
        <taxon>Magnoliopsida</taxon>
        <taxon>Liliopsida</taxon>
        <taxon>Arecaceae</taxon>
        <taxon>Coryphoideae</taxon>
        <taxon>Phoeniceae</taxon>
        <taxon>Phoenix</taxon>
    </lineage>
</organism>
<dbReference type="RefSeq" id="XP_026661693.2">
    <property type="nucleotide sequence ID" value="XM_026805892.2"/>
</dbReference>
<protein>
    <submittedName>
        <fullName evidence="4">Elongator complex protein 6 isoform X1</fullName>
    </submittedName>
</protein>
<evidence type="ECO:0000313" key="4">
    <source>
        <dbReference type="RefSeq" id="XP_026661693.2"/>
    </source>
</evidence>
<dbReference type="GeneID" id="103709091"/>
<dbReference type="PANTHER" id="PTHR16184">
    <property type="entry name" value="ELONGATOR COMPLEX PROTEIN 6"/>
    <property type="match status" value="1"/>
</dbReference>
<dbReference type="OrthoDB" id="9995306at2759"/>
<dbReference type="InterPro" id="IPR018627">
    <property type="entry name" value="ELP6"/>
</dbReference>
<reference evidence="4" key="2">
    <citation type="submission" date="2025-08" db="UniProtKB">
        <authorList>
            <consortium name="RefSeq"/>
        </authorList>
    </citation>
    <scope>IDENTIFICATION</scope>
    <source>
        <tissue evidence="4">Young leaves</tissue>
    </source>
</reference>